<comment type="caution">
    <text evidence="1">The sequence shown here is derived from an EMBL/GenBank/DDBJ whole genome shotgun (WGS) entry which is preliminary data.</text>
</comment>
<dbReference type="AlphaFoldDB" id="A0A2M7QAJ6"/>
<reference evidence="2" key="1">
    <citation type="submission" date="2017-09" db="EMBL/GenBank/DDBJ databases">
        <title>Depth-based differentiation of microbial function through sediment-hosted aquifers and enrichment of novel symbionts in the deep terrestrial subsurface.</title>
        <authorList>
            <person name="Probst A.J."/>
            <person name="Ladd B."/>
            <person name="Jarett J.K."/>
            <person name="Geller-Mcgrath D.E."/>
            <person name="Sieber C.M.K."/>
            <person name="Emerson J.B."/>
            <person name="Anantharaman K."/>
            <person name="Thomas B.C."/>
            <person name="Malmstrom R."/>
            <person name="Stieglmeier M."/>
            <person name="Klingl A."/>
            <person name="Woyke T."/>
            <person name="Ryan C.M."/>
            <person name="Banfield J.F."/>
        </authorList>
    </citation>
    <scope>NUCLEOTIDE SEQUENCE [LARGE SCALE GENOMIC DNA]</scope>
</reference>
<accession>A0A2M7QAJ6</accession>
<protein>
    <submittedName>
        <fullName evidence="1">Uncharacterized protein</fullName>
    </submittedName>
</protein>
<sequence length="92" mass="10276">MEGKMDELDRFCDLVKMSGGSSDVMFTPVDEDGLRGSPTRYGRRMDPQTNAVVVEVLVDGITIRAMFSLVQLGGMETLYNKLNAADCWMNDY</sequence>
<dbReference type="Proteomes" id="UP000230973">
    <property type="component" value="Unassembled WGS sequence"/>
</dbReference>
<name>A0A2M7QAJ6_9BACT</name>
<proteinExistence type="predicted"/>
<gene>
    <name evidence="1" type="ORF">COY93_01285</name>
</gene>
<dbReference type="EMBL" id="PFLC01000015">
    <property type="protein sequence ID" value="PIY63144.1"/>
    <property type="molecule type" value="Genomic_DNA"/>
</dbReference>
<evidence type="ECO:0000313" key="1">
    <source>
        <dbReference type="EMBL" id="PIY63144.1"/>
    </source>
</evidence>
<evidence type="ECO:0000313" key="2">
    <source>
        <dbReference type="Proteomes" id="UP000230973"/>
    </source>
</evidence>
<organism evidence="1 2">
    <name type="scientific">Candidatus Uhrbacteria bacterium CG_4_10_14_0_8_um_filter_58_22</name>
    <dbReference type="NCBI Taxonomy" id="1975029"/>
    <lineage>
        <taxon>Bacteria</taxon>
        <taxon>Candidatus Uhriibacteriota</taxon>
    </lineage>
</organism>